<dbReference type="SMART" id="SM00267">
    <property type="entry name" value="GGDEF"/>
    <property type="match status" value="1"/>
</dbReference>
<evidence type="ECO:0000313" key="10">
    <source>
        <dbReference type="Proteomes" id="UP000239863"/>
    </source>
</evidence>
<evidence type="ECO:0000256" key="3">
    <source>
        <dbReference type="ARBA" id="ARBA00022692"/>
    </source>
</evidence>
<feature type="transmembrane region" description="Helical" evidence="6">
    <location>
        <begin position="101"/>
        <end position="119"/>
    </location>
</feature>
<dbReference type="GO" id="GO:0071555">
    <property type="term" value="P:cell wall organization"/>
    <property type="evidence" value="ECO:0007669"/>
    <property type="project" value="InterPro"/>
</dbReference>
<dbReference type="GO" id="GO:0000155">
    <property type="term" value="F:phosphorelay sensor kinase activity"/>
    <property type="evidence" value="ECO:0007669"/>
    <property type="project" value="InterPro"/>
</dbReference>
<dbReference type="InterPro" id="IPR011620">
    <property type="entry name" value="Sig_transdc_His_kinase_LytS_TM"/>
</dbReference>
<evidence type="ECO:0000256" key="4">
    <source>
        <dbReference type="ARBA" id="ARBA00022989"/>
    </source>
</evidence>
<dbReference type="InterPro" id="IPR000160">
    <property type="entry name" value="GGDEF_dom"/>
</dbReference>
<feature type="transmembrane region" description="Helical" evidence="6">
    <location>
        <begin position="68"/>
        <end position="95"/>
    </location>
</feature>
<evidence type="ECO:0000256" key="6">
    <source>
        <dbReference type="SAM" id="Phobius"/>
    </source>
</evidence>
<sequence>MLDSFFINMVTFISFLFFNGMIIPKLSFRNKNLDSVISGVTFGMLGLVLMHFSISLKNNTIVDLRHLAIIMSFIYSNPISGFITTVIIILGRLFIGFNSTSIIASIITLILSLVCYLISTKKITSLKKIRYANISSLILILLSLILNLKDNNEVLKLFPFHVLFSTLSLFLAYLIAEYINNYNSTYNKLKYTSSQLDSLLSNLNSGILAQNDHGKITYSNLALIDLFGLDLSPKYLVEKNENYFMDIIKYEFSNPTYFISTMSKVKYNKTLFINNEFYLKDGRTLEIDYIPINMDNQYKGHFWNFKDVTIRKNIELKLKTLSEIDGLTGISNRRVFDENLSLFFKQCKDSKTYLSLIMMDIDYFKLYNDNYGHLEGDQCLKKVAMLINELTKNTPFLAARYGGEEFVILMPHSNDDAALIISNSIKSSLEYLSIPHLYSKVTPIISLSIGISSILPNDNIAEDSLIKMADEALYLAKRNGRNQIHIFK</sequence>
<feature type="domain" description="PAS" evidence="7">
    <location>
        <begin position="192"/>
        <end position="229"/>
    </location>
</feature>
<dbReference type="GO" id="GO:0052621">
    <property type="term" value="F:diguanylate cyclase activity"/>
    <property type="evidence" value="ECO:0007669"/>
    <property type="project" value="TreeGrafter"/>
</dbReference>
<dbReference type="Proteomes" id="UP000239863">
    <property type="component" value="Unassembled WGS sequence"/>
</dbReference>
<gene>
    <name evidence="9" type="ORF">BD821_103135</name>
</gene>
<dbReference type="EMBL" id="PTIS01000003">
    <property type="protein sequence ID" value="PPK49006.1"/>
    <property type="molecule type" value="Genomic_DNA"/>
</dbReference>
<dbReference type="NCBIfam" id="TIGR00254">
    <property type="entry name" value="GGDEF"/>
    <property type="match status" value="1"/>
</dbReference>
<dbReference type="PROSITE" id="PS50887">
    <property type="entry name" value="GGDEF"/>
    <property type="match status" value="1"/>
</dbReference>
<evidence type="ECO:0000259" key="8">
    <source>
        <dbReference type="PROSITE" id="PS50887"/>
    </source>
</evidence>
<evidence type="ECO:0000256" key="2">
    <source>
        <dbReference type="ARBA" id="ARBA00022475"/>
    </source>
</evidence>
<dbReference type="GO" id="GO:1902201">
    <property type="term" value="P:negative regulation of bacterial-type flagellum-dependent cell motility"/>
    <property type="evidence" value="ECO:0007669"/>
    <property type="project" value="TreeGrafter"/>
</dbReference>
<evidence type="ECO:0000256" key="1">
    <source>
        <dbReference type="ARBA" id="ARBA00004651"/>
    </source>
</evidence>
<dbReference type="InterPro" id="IPR050469">
    <property type="entry name" value="Diguanylate_Cyclase"/>
</dbReference>
<dbReference type="RefSeq" id="WP_104409419.1">
    <property type="nucleotide sequence ID" value="NZ_PTIS01000003.1"/>
</dbReference>
<dbReference type="OrthoDB" id="9805474at2"/>
<feature type="transmembrane region" description="Helical" evidence="6">
    <location>
        <begin position="131"/>
        <end position="148"/>
    </location>
</feature>
<dbReference type="SUPFAM" id="SSF55073">
    <property type="entry name" value="Nucleotide cyclase"/>
    <property type="match status" value="1"/>
</dbReference>
<dbReference type="Gene3D" id="3.30.450.20">
    <property type="entry name" value="PAS domain"/>
    <property type="match status" value="1"/>
</dbReference>
<dbReference type="GO" id="GO:0005886">
    <property type="term" value="C:plasma membrane"/>
    <property type="evidence" value="ECO:0007669"/>
    <property type="project" value="UniProtKB-SubCell"/>
</dbReference>
<dbReference type="InterPro" id="IPR035965">
    <property type="entry name" value="PAS-like_dom_sf"/>
</dbReference>
<dbReference type="PROSITE" id="PS50112">
    <property type="entry name" value="PAS"/>
    <property type="match status" value="1"/>
</dbReference>
<name>A0A2S6FZJ3_9CLOT</name>
<dbReference type="FunFam" id="3.30.70.270:FF:000001">
    <property type="entry name" value="Diguanylate cyclase domain protein"/>
    <property type="match status" value="1"/>
</dbReference>
<feature type="transmembrane region" description="Helical" evidence="6">
    <location>
        <begin position="5"/>
        <end position="23"/>
    </location>
</feature>
<keyword evidence="4 6" id="KW-1133">Transmembrane helix</keyword>
<organism evidence="9 10">
    <name type="scientific">Clostridium algidicarnis DSM 15099</name>
    <dbReference type="NCBI Taxonomy" id="1121295"/>
    <lineage>
        <taxon>Bacteria</taxon>
        <taxon>Bacillati</taxon>
        <taxon>Bacillota</taxon>
        <taxon>Clostridia</taxon>
        <taxon>Eubacteriales</taxon>
        <taxon>Clostridiaceae</taxon>
        <taxon>Clostridium</taxon>
    </lineage>
</organism>
<feature type="domain" description="GGDEF" evidence="8">
    <location>
        <begin position="352"/>
        <end position="488"/>
    </location>
</feature>
<accession>A0A2S6FZJ3</accession>
<reference evidence="9 10" key="1">
    <citation type="submission" date="2018-02" db="EMBL/GenBank/DDBJ databases">
        <title>Genomic Encyclopedia of Archaeal and Bacterial Type Strains, Phase II (KMG-II): from individual species to whole genera.</title>
        <authorList>
            <person name="Goeker M."/>
        </authorList>
    </citation>
    <scope>NUCLEOTIDE SEQUENCE [LARGE SCALE GENOMIC DNA]</scope>
    <source>
        <strain evidence="9 10">DSM 15099</strain>
    </source>
</reference>
<keyword evidence="2" id="KW-1003">Cell membrane</keyword>
<protein>
    <submittedName>
        <fullName evidence="9">Diguanylate cyclase (GGDEF)-like protein</fullName>
    </submittedName>
</protein>
<dbReference type="PANTHER" id="PTHR45138">
    <property type="entry name" value="REGULATORY COMPONENTS OF SENSORY TRANSDUCTION SYSTEM"/>
    <property type="match status" value="1"/>
</dbReference>
<evidence type="ECO:0000313" key="9">
    <source>
        <dbReference type="EMBL" id="PPK49006.1"/>
    </source>
</evidence>
<proteinExistence type="predicted"/>
<evidence type="ECO:0000259" key="7">
    <source>
        <dbReference type="PROSITE" id="PS50112"/>
    </source>
</evidence>
<feature type="transmembrane region" description="Helical" evidence="6">
    <location>
        <begin position="35"/>
        <end position="56"/>
    </location>
</feature>
<dbReference type="PANTHER" id="PTHR45138:SF9">
    <property type="entry name" value="DIGUANYLATE CYCLASE DGCM-RELATED"/>
    <property type="match status" value="1"/>
</dbReference>
<comment type="caution">
    <text evidence="9">The sequence shown here is derived from an EMBL/GenBank/DDBJ whole genome shotgun (WGS) entry which is preliminary data.</text>
</comment>
<keyword evidence="3 6" id="KW-0812">Transmembrane</keyword>
<dbReference type="InterPro" id="IPR000014">
    <property type="entry name" value="PAS"/>
</dbReference>
<dbReference type="GO" id="GO:0043709">
    <property type="term" value="P:cell adhesion involved in single-species biofilm formation"/>
    <property type="evidence" value="ECO:0007669"/>
    <property type="project" value="TreeGrafter"/>
</dbReference>
<dbReference type="InterPro" id="IPR043128">
    <property type="entry name" value="Rev_trsase/Diguanyl_cyclase"/>
</dbReference>
<dbReference type="Pfam" id="PF07694">
    <property type="entry name" value="5TM-5TMR_LYT"/>
    <property type="match status" value="1"/>
</dbReference>
<comment type="subcellular location">
    <subcellularLocation>
        <location evidence="1">Cell membrane</location>
        <topology evidence="1">Multi-pass membrane protein</topology>
    </subcellularLocation>
</comment>
<dbReference type="SUPFAM" id="SSF55785">
    <property type="entry name" value="PYP-like sensor domain (PAS domain)"/>
    <property type="match status" value="1"/>
</dbReference>
<feature type="transmembrane region" description="Helical" evidence="6">
    <location>
        <begin position="160"/>
        <end position="180"/>
    </location>
</feature>
<dbReference type="STRING" id="37659.GCA_000703125_02064"/>
<dbReference type="AlphaFoldDB" id="A0A2S6FZJ3"/>
<evidence type="ECO:0000256" key="5">
    <source>
        <dbReference type="ARBA" id="ARBA00023136"/>
    </source>
</evidence>
<dbReference type="Pfam" id="PF00990">
    <property type="entry name" value="GGDEF"/>
    <property type="match status" value="1"/>
</dbReference>
<keyword evidence="5 6" id="KW-0472">Membrane</keyword>
<dbReference type="CDD" id="cd01949">
    <property type="entry name" value="GGDEF"/>
    <property type="match status" value="1"/>
</dbReference>
<dbReference type="Gene3D" id="3.30.70.270">
    <property type="match status" value="1"/>
</dbReference>
<dbReference type="InterPro" id="IPR029787">
    <property type="entry name" value="Nucleotide_cyclase"/>
</dbReference>